<dbReference type="SMART" id="SM00312">
    <property type="entry name" value="PX"/>
    <property type="match status" value="1"/>
</dbReference>
<dbReference type="PANTHER" id="PTHR46979:SF2">
    <property type="entry name" value="SORTING NEXIN-41"/>
    <property type="match status" value="1"/>
</dbReference>
<evidence type="ECO:0000256" key="2">
    <source>
        <dbReference type="ARBA" id="ARBA00010883"/>
    </source>
</evidence>
<dbReference type="OMA" id="CRRMKEV"/>
<sequence>MQNKCGWVTIAHVLFQYPDSQPDLMDEFETTPGTVFSANYTPGVNYENLTTSMVSSEPTTSMNTESKPVQKDVFCCSVDRLLSQHNETKRCPSGPLQVISIVDAHKNTDGTGNHYLYQIVFKNFSVKRRYSDFESLRNILSSFHPVVVIPPIPEKHSLCKLALIDLAISEKRERMLQTFLNRIVEHPVLCSHHLFHRFLEENKNWNDIVASENIKKDEASASASKLKNPDPKFLEIENDNSYYSHSLIPLIKHRKEFQGNVKNLSTALEMVGEGIDGIHLSTNNLGAYFEECFGESLHEYALYSQSVKNVLRYRRGKQLELETIQDEHFAKQNQLLQLEGTVVARKNSVVTNITNHLSNMLDTSPEMSRKHGISKTKDIITQVNDELERFQATRQRIIKSYVLEQINHYKANIDTWEKNLEKVEAEL</sequence>
<evidence type="ECO:0000259" key="8">
    <source>
        <dbReference type="PROSITE" id="PS50195"/>
    </source>
</evidence>
<dbReference type="InterPro" id="IPR051079">
    <property type="entry name" value="Sorting_Nexin_Autophagy"/>
</dbReference>
<dbReference type="OrthoDB" id="289314at2759"/>
<dbReference type="Pfam" id="PF00787">
    <property type="entry name" value="PX"/>
    <property type="match status" value="1"/>
</dbReference>
<dbReference type="STRING" id="988480.A0A075ANP9"/>
<dbReference type="InterPro" id="IPR036871">
    <property type="entry name" value="PX_dom_sf"/>
</dbReference>
<keyword evidence="4" id="KW-0967">Endosome</keyword>
<accession>A0A075ANP9</accession>
<keyword evidence="3" id="KW-0813">Transport</keyword>
<reference evidence="9 10" key="1">
    <citation type="journal article" date="2013" name="Curr. Biol.">
        <title>Shared signatures of parasitism and phylogenomics unite Cryptomycota and microsporidia.</title>
        <authorList>
            <person name="James T.Y."/>
            <person name="Pelin A."/>
            <person name="Bonen L."/>
            <person name="Ahrendt S."/>
            <person name="Sain D."/>
            <person name="Corradi N."/>
            <person name="Stajich J.E."/>
        </authorList>
    </citation>
    <scope>NUCLEOTIDE SEQUENCE [LARGE SCALE GENOMIC DNA]</scope>
    <source>
        <strain evidence="9 10">CSF55</strain>
    </source>
</reference>
<dbReference type="HOGENOM" id="CLU_667564_0_0_1"/>
<evidence type="ECO:0000256" key="5">
    <source>
        <dbReference type="ARBA" id="ARBA00022927"/>
    </source>
</evidence>
<dbReference type="GO" id="GO:0042147">
    <property type="term" value="P:retrograde transport, endosome to Golgi"/>
    <property type="evidence" value="ECO:0007669"/>
    <property type="project" value="InterPro"/>
</dbReference>
<dbReference type="SUPFAM" id="SSF64268">
    <property type="entry name" value="PX domain"/>
    <property type="match status" value="1"/>
</dbReference>
<dbReference type="PANTHER" id="PTHR46979">
    <property type="entry name" value="SORTING NEXIN-41"/>
    <property type="match status" value="1"/>
</dbReference>
<gene>
    <name evidence="9" type="ORF">O9G_005190</name>
</gene>
<evidence type="ECO:0000256" key="1">
    <source>
        <dbReference type="ARBA" id="ARBA00004481"/>
    </source>
</evidence>
<keyword evidence="7" id="KW-0472">Membrane</keyword>
<feature type="domain" description="PX" evidence="8">
    <location>
        <begin position="95"/>
        <end position="205"/>
    </location>
</feature>
<dbReference type="CDD" id="cd06867">
    <property type="entry name" value="PX_SNX41_42"/>
    <property type="match status" value="1"/>
</dbReference>
<evidence type="ECO:0000256" key="3">
    <source>
        <dbReference type="ARBA" id="ARBA00022448"/>
    </source>
</evidence>
<dbReference type="GO" id="GO:0010008">
    <property type="term" value="C:endosome membrane"/>
    <property type="evidence" value="ECO:0007669"/>
    <property type="project" value="UniProtKB-SubCell"/>
</dbReference>
<comment type="subcellular location">
    <subcellularLocation>
        <location evidence="1">Endosome membrane</location>
        <topology evidence="1">Peripheral membrane protein</topology>
    </subcellularLocation>
</comment>
<evidence type="ECO:0000256" key="4">
    <source>
        <dbReference type="ARBA" id="ARBA00022753"/>
    </source>
</evidence>
<dbReference type="AlphaFoldDB" id="A0A075ANP9"/>
<evidence type="ECO:0000313" key="10">
    <source>
        <dbReference type="Proteomes" id="UP000030755"/>
    </source>
</evidence>
<proteinExistence type="inferred from homology"/>
<evidence type="ECO:0000256" key="7">
    <source>
        <dbReference type="ARBA" id="ARBA00023136"/>
    </source>
</evidence>
<dbReference type="EMBL" id="KE561210">
    <property type="protein sequence ID" value="EPZ31522.1"/>
    <property type="molecule type" value="Genomic_DNA"/>
</dbReference>
<dbReference type="Gene3D" id="3.30.1520.10">
    <property type="entry name" value="Phox-like domain"/>
    <property type="match status" value="1"/>
</dbReference>
<evidence type="ECO:0000256" key="6">
    <source>
        <dbReference type="ARBA" id="ARBA00023121"/>
    </source>
</evidence>
<keyword evidence="5" id="KW-0653">Protein transport</keyword>
<dbReference type="Proteomes" id="UP000030755">
    <property type="component" value="Unassembled WGS sequence"/>
</dbReference>
<evidence type="ECO:0000313" key="9">
    <source>
        <dbReference type="EMBL" id="EPZ31522.1"/>
    </source>
</evidence>
<comment type="similarity">
    <text evidence="2">Belongs to the sorting nexin family.</text>
</comment>
<dbReference type="InterPro" id="IPR001683">
    <property type="entry name" value="PX_dom"/>
</dbReference>
<keyword evidence="10" id="KW-1185">Reference proteome</keyword>
<dbReference type="GO" id="GO:0015031">
    <property type="term" value="P:protein transport"/>
    <property type="evidence" value="ECO:0007669"/>
    <property type="project" value="UniProtKB-KW"/>
</dbReference>
<protein>
    <submittedName>
        <fullName evidence="9">Phox domain-containing protein</fullName>
    </submittedName>
</protein>
<dbReference type="PROSITE" id="PS50195">
    <property type="entry name" value="PX"/>
    <property type="match status" value="1"/>
</dbReference>
<name>A0A075ANP9_ROZAC</name>
<dbReference type="GO" id="GO:0005829">
    <property type="term" value="C:cytosol"/>
    <property type="evidence" value="ECO:0007669"/>
    <property type="project" value="GOC"/>
</dbReference>
<organism evidence="9 10">
    <name type="scientific">Rozella allomycis (strain CSF55)</name>
    <dbReference type="NCBI Taxonomy" id="988480"/>
    <lineage>
        <taxon>Eukaryota</taxon>
        <taxon>Fungi</taxon>
        <taxon>Fungi incertae sedis</taxon>
        <taxon>Cryptomycota</taxon>
        <taxon>Cryptomycota incertae sedis</taxon>
        <taxon>Rozella</taxon>
    </lineage>
</organism>
<keyword evidence="6" id="KW-0446">Lipid-binding</keyword>
<dbReference type="GO" id="GO:0035091">
    <property type="term" value="F:phosphatidylinositol binding"/>
    <property type="evidence" value="ECO:0007669"/>
    <property type="project" value="InterPro"/>
</dbReference>
<dbReference type="InterPro" id="IPR044106">
    <property type="entry name" value="PX_Snx41/Atg20"/>
</dbReference>